<dbReference type="GO" id="GO:0043065">
    <property type="term" value="P:positive regulation of apoptotic process"/>
    <property type="evidence" value="ECO:0007669"/>
    <property type="project" value="UniProtKB-ARBA"/>
</dbReference>
<dbReference type="CDD" id="cd08334">
    <property type="entry name" value="DED_Caspase_8_10_r2"/>
    <property type="match status" value="1"/>
</dbReference>
<sequence>MDFQKLLLEAGKALSKGEVKALAFLCTDLLVRNPTSVDSASDLFSRLADQDYLSAERPHLLIELLLIIQRRRLLRELGFPDQVSTTIISPYRKLLYNLSEELTDDDLKDMKFLLNKQLPRKKLEENVTTLEVFLEMEHMDLISDTDLDLLRTLIQQVCPMLIEKINRFKAQQGLRSNPIAQETGRPRSVTYPSVLEQVPKSRDRTFSNEIPGFQPLPLSSINSSNISMDFARELRGRVESEAMSFGMSGLSTETSSSASSKGHQEMFSQENETSSVKVLSQTANTNTEDLGTYPMTSAKRGICLIVNNYDFSGAKNLQKREGTNIDEECLQKVFRWLGFEIQIQKDCPGEEMLSVMKEVGRRNHGQMDCLVCCFLSHGQEGGVYGVDGNLVEIRKLMDAVNGVNCSSLAEKPKLFFIQACQGNNEQKAVYIESDGPARTHVCCDAIETRESIPSDADFLLGMATVPAFVSFRERKNGTWFIQSLCQNLVQMVPRGCDLVSILTKVNADVSRKTDSTGMKKQMPQPAFTLTKKVVFPDPSHPPPNL</sequence>
<dbReference type="GO" id="GO:0004197">
    <property type="term" value="F:cysteine-type endopeptidase activity"/>
    <property type="evidence" value="ECO:0007669"/>
    <property type="project" value="InterPro"/>
</dbReference>
<feature type="domain" description="Caspase family p20" evidence="20">
    <location>
        <begin position="299"/>
        <end position="424"/>
    </location>
</feature>
<dbReference type="GO" id="GO:0005886">
    <property type="term" value="C:plasma membrane"/>
    <property type="evidence" value="ECO:0007669"/>
    <property type="project" value="UniProtKB-ARBA"/>
</dbReference>
<evidence type="ECO:0000256" key="4">
    <source>
        <dbReference type="ARBA" id="ARBA00022490"/>
    </source>
</evidence>
<dbReference type="InterPro" id="IPR029030">
    <property type="entry name" value="Caspase-like_dom_sf"/>
</dbReference>
<dbReference type="SUPFAM" id="SSF47986">
    <property type="entry name" value="DEATH domain"/>
    <property type="match status" value="2"/>
</dbReference>
<dbReference type="GO" id="GO:0032991">
    <property type="term" value="C:protein-containing complex"/>
    <property type="evidence" value="ECO:0007669"/>
    <property type="project" value="UniProtKB-ARBA"/>
</dbReference>
<evidence type="ECO:0000256" key="2">
    <source>
        <dbReference type="ARBA" id="ARBA00004496"/>
    </source>
</evidence>
<evidence type="ECO:0000256" key="14">
    <source>
        <dbReference type="ARBA" id="ARBA00066479"/>
    </source>
</evidence>
<dbReference type="PANTHER" id="PTHR48169:SF7">
    <property type="entry name" value="CASPASE 10"/>
    <property type="match status" value="1"/>
</dbReference>
<feature type="domain" description="DED" evidence="18">
    <location>
        <begin position="2"/>
        <end position="79"/>
    </location>
</feature>
<dbReference type="InterPro" id="IPR001875">
    <property type="entry name" value="DED_dom"/>
</dbReference>
<reference evidence="21" key="2">
    <citation type="submission" date="2025-09" db="UniProtKB">
        <authorList>
            <consortium name="Ensembl"/>
        </authorList>
    </citation>
    <scope>IDENTIFICATION</scope>
</reference>
<evidence type="ECO:0000259" key="18">
    <source>
        <dbReference type="PROSITE" id="PS50168"/>
    </source>
</evidence>
<dbReference type="InterPro" id="IPR001309">
    <property type="entry name" value="Pept_C14_p20"/>
</dbReference>
<dbReference type="FunFam" id="1.10.533.10:FF:000016">
    <property type="entry name" value="CASP8 and FADD-like apoptosis regulator"/>
    <property type="match status" value="1"/>
</dbReference>
<evidence type="ECO:0000256" key="1">
    <source>
        <dbReference type="ARBA" id="ARBA00004123"/>
    </source>
</evidence>
<dbReference type="OrthoDB" id="6114029at2759"/>
<protein>
    <recommendedName>
        <fullName evidence="15">Caspase-8</fullName>
        <ecNumber evidence="14">3.4.22.61</ecNumber>
    </recommendedName>
</protein>
<name>A0A8C4EM29_DICLA</name>
<dbReference type="InterPro" id="IPR011600">
    <property type="entry name" value="Pept_C14_caspase"/>
</dbReference>
<dbReference type="OMA" id="HTEARRC"/>
<evidence type="ECO:0000313" key="21">
    <source>
        <dbReference type="Ensembl" id="ENSDLAP00005018765.2"/>
    </source>
</evidence>
<evidence type="ECO:0000313" key="22">
    <source>
        <dbReference type="Proteomes" id="UP000694389"/>
    </source>
</evidence>
<organism evidence="21 22">
    <name type="scientific">Dicentrarchus labrax</name>
    <name type="common">European seabass</name>
    <name type="synonym">Morone labrax</name>
    <dbReference type="NCBI Taxonomy" id="13489"/>
    <lineage>
        <taxon>Eukaryota</taxon>
        <taxon>Metazoa</taxon>
        <taxon>Chordata</taxon>
        <taxon>Craniata</taxon>
        <taxon>Vertebrata</taxon>
        <taxon>Euteleostomi</taxon>
        <taxon>Actinopterygii</taxon>
        <taxon>Neopterygii</taxon>
        <taxon>Teleostei</taxon>
        <taxon>Neoteleostei</taxon>
        <taxon>Acanthomorphata</taxon>
        <taxon>Eupercaria</taxon>
        <taxon>Moronidae</taxon>
        <taxon>Dicentrarchus</taxon>
    </lineage>
</organism>
<evidence type="ECO:0000256" key="10">
    <source>
        <dbReference type="ARBA" id="ARBA00022807"/>
    </source>
</evidence>
<dbReference type="PANTHER" id="PTHR48169">
    <property type="entry name" value="DED DOMAIN-CONTAINING PROTEIN"/>
    <property type="match status" value="1"/>
</dbReference>
<feature type="compositionally biased region" description="Low complexity" evidence="17">
    <location>
        <begin position="248"/>
        <end position="260"/>
    </location>
</feature>
<keyword evidence="8" id="KW-0677">Repeat</keyword>
<evidence type="ECO:0000256" key="11">
    <source>
        <dbReference type="ARBA" id="ARBA00023145"/>
    </source>
</evidence>
<dbReference type="GO" id="GO:0006508">
    <property type="term" value="P:proteolysis"/>
    <property type="evidence" value="ECO:0007669"/>
    <property type="project" value="UniProtKB-KW"/>
</dbReference>
<dbReference type="SMART" id="SM00115">
    <property type="entry name" value="CASc"/>
    <property type="match status" value="1"/>
</dbReference>
<evidence type="ECO:0000256" key="5">
    <source>
        <dbReference type="ARBA" id="ARBA00022553"/>
    </source>
</evidence>
<feature type="region of interest" description="Disordered" evidence="17">
    <location>
        <begin position="248"/>
        <end position="276"/>
    </location>
</feature>
<evidence type="ECO:0000256" key="8">
    <source>
        <dbReference type="ARBA" id="ARBA00022737"/>
    </source>
</evidence>
<dbReference type="Pfam" id="PF00656">
    <property type="entry name" value="Peptidase_C14"/>
    <property type="match status" value="1"/>
</dbReference>
<evidence type="ECO:0000256" key="12">
    <source>
        <dbReference type="ARBA" id="ARBA00023242"/>
    </source>
</evidence>
<dbReference type="PROSITE" id="PS01122">
    <property type="entry name" value="CASPASE_CYS"/>
    <property type="match status" value="1"/>
</dbReference>
<dbReference type="InterPro" id="IPR033139">
    <property type="entry name" value="Caspase_cys_AS"/>
</dbReference>
<dbReference type="InterPro" id="IPR011029">
    <property type="entry name" value="DEATH-like_dom_sf"/>
</dbReference>
<dbReference type="RefSeq" id="XP_051259013.1">
    <property type="nucleotide sequence ID" value="XM_051403053.1"/>
</dbReference>
<reference evidence="21" key="1">
    <citation type="submission" date="2025-08" db="UniProtKB">
        <authorList>
            <consortium name="Ensembl"/>
        </authorList>
    </citation>
    <scope>IDENTIFICATION</scope>
</reference>
<evidence type="ECO:0000256" key="6">
    <source>
        <dbReference type="ARBA" id="ARBA00022670"/>
    </source>
</evidence>
<dbReference type="PROSITE" id="PS50168">
    <property type="entry name" value="DED"/>
    <property type="match status" value="2"/>
</dbReference>
<evidence type="ECO:0000256" key="9">
    <source>
        <dbReference type="ARBA" id="ARBA00022801"/>
    </source>
</evidence>
<evidence type="ECO:0000256" key="13">
    <source>
        <dbReference type="ARBA" id="ARBA00051626"/>
    </source>
</evidence>
<dbReference type="PROSITE" id="PS50207">
    <property type="entry name" value="CASPASE_P10"/>
    <property type="match status" value="1"/>
</dbReference>
<evidence type="ECO:0000259" key="20">
    <source>
        <dbReference type="PROSITE" id="PS50208"/>
    </source>
</evidence>
<dbReference type="SUPFAM" id="SSF52129">
    <property type="entry name" value="Caspase-like"/>
    <property type="match status" value="1"/>
</dbReference>
<comment type="similarity">
    <text evidence="3 16">Belongs to the peptidase C14A family.</text>
</comment>
<dbReference type="Pfam" id="PF01335">
    <property type="entry name" value="DED"/>
    <property type="match status" value="2"/>
</dbReference>
<dbReference type="AlphaFoldDB" id="A0A8C4EM29"/>
<feature type="compositionally biased region" description="Polar residues" evidence="17">
    <location>
        <begin position="266"/>
        <end position="276"/>
    </location>
</feature>
<dbReference type="CTD" id="843"/>
<evidence type="ECO:0000256" key="15">
    <source>
        <dbReference type="ARBA" id="ARBA00068172"/>
    </source>
</evidence>
<keyword evidence="22" id="KW-1185">Reference proteome</keyword>
<accession>A0A8C4EM29</accession>
<evidence type="ECO:0000256" key="7">
    <source>
        <dbReference type="ARBA" id="ARBA00022703"/>
    </source>
</evidence>
<comment type="catalytic activity">
    <reaction evidence="13">
        <text>Strict requirement for Asp at position P1 and has a preferred cleavage sequence of (Leu/Asp/Val)-Glu-Thr-Asp-|-(Gly/Ser/Ala).</text>
        <dbReference type="EC" id="3.4.22.61"/>
    </reaction>
</comment>
<dbReference type="InterPro" id="IPR002138">
    <property type="entry name" value="Pept_C14_p10"/>
</dbReference>
<evidence type="ECO:0000256" key="3">
    <source>
        <dbReference type="ARBA" id="ARBA00010134"/>
    </source>
</evidence>
<dbReference type="Proteomes" id="UP000694389">
    <property type="component" value="Unassembled WGS sequence"/>
</dbReference>
<dbReference type="Gene3D" id="1.10.533.10">
    <property type="entry name" value="Death Domain, Fas"/>
    <property type="match status" value="2"/>
</dbReference>
<feature type="domain" description="DED" evidence="18">
    <location>
        <begin position="90"/>
        <end position="167"/>
    </location>
</feature>
<dbReference type="GO" id="GO:0005634">
    <property type="term" value="C:nucleus"/>
    <property type="evidence" value="ECO:0007669"/>
    <property type="project" value="UniProtKB-SubCell"/>
</dbReference>
<dbReference type="InterPro" id="IPR016129">
    <property type="entry name" value="Caspase_his_AS"/>
</dbReference>
<comment type="subcellular location">
    <subcellularLocation>
        <location evidence="2">Cytoplasm</location>
    </subcellularLocation>
    <subcellularLocation>
        <location evidence="1">Nucleus</location>
    </subcellularLocation>
</comment>
<dbReference type="GO" id="GO:0006915">
    <property type="term" value="P:apoptotic process"/>
    <property type="evidence" value="ECO:0007669"/>
    <property type="project" value="UniProtKB-KW"/>
</dbReference>
<keyword evidence="7" id="KW-0053">Apoptosis</keyword>
<dbReference type="Gene3D" id="3.40.50.1460">
    <property type="match status" value="1"/>
</dbReference>
<proteinExistence type="inferred from homology"/>
<dbReference type="PRINTS" id="PR00376">
    <property type="entry name" value="IL1BCENZYME"/>
</dbReference>
<evidence type="ECO:0000256" key="16">
    <source>
        <dbReference type="RuleBase" id="RU003971"/>
    </source>
</evidence>
<dbReference type="Ensembl" id="ENSDLAT00005020210.2">
    <property type="protein sequence ID" value="ENSDLAP00005018765.2"/>
    <property type="gene ID" value="ENSDLAG00005008935.2"/>
</dbReference>
<dbReference type="SMART" id="SM00031">
    <property type="entry name" value="DED"/>
    <property type="match status" value="2"/>
</dbReference>
<keyword evidence="10" id="KW-0788">Thiol protease</keyword>
<feature type="domain" description="Caspase family p10" evidence="19">
    <location>
        <begin position="448"/>
        <end position="537"/>
    </location>
</feature>
<dbReference type="GO" id="GO:0005737">
    <property type="term" value="C:cytoplasm"/>
    <property type="evidence" value="ECO:0007669"/>
    <property type="project" value="UniProtKB-SubCell"/>
</dbReference>
<dbReference type="FunFam" id="3.40.50.1460:FF:000008">
    <property type="entry name" value="caspase-8 isoform X1"/>
    <property type="match status" value="1"/>
</dbReference>
<evidence type="ECO:0000256" key="17">
    <source>
        <dbReference type="SAM" id="MobiDB-lite"/>
    </source>
</evidence>
<dbReference type="GeneID" id="127365194"/>
<keyword evidence="4" id="KW-0963">Cytoplasm</keyword>
<evidence type="ECO:0000259" key="19">
    <source>
        <dbReference type="PROSITE" id="PS50207"/>
    </source>
</evidence>
<keyword evidence="11" id="KW-0865">Zymogen</keyword>
<dbReference type="PROSITE" id="PS01121">
    <property type="entry name" value="CASPASE_HIS"/>
    <property type="match status" value="1"/>
</dbReference>
<keyword evidence="12" id="KW-0539">Nucleus</keyword>
<dbReference type="InterPro" id="IPR015917">
    <property type="entry name" value="Pept_C14A"/>
</dbReference>
<dbReference type="GeneTree" id="ENSGT00940000160994"/>
<keyword evidence="9" id="KW-0378">Hydrolase</keyword>
<dbReference type="PROSITE" id="PS50208">
    <property type="entry name" value="CASPASE_P20"/>
    <property type="match status" value="1"/>
</dbReference>
<keyword evidence="5" id="KW-0597">Phosphoprotein</keyword>
<dbReference type="GO" id="GO:0051604">
    <property type="term" value="P:protein maturation"/>
    <property type="evidence" value="ECO:0007669"/>
    <property type="project" value="UniProtKB-ARBA"/>
</dbReference>
<dbReference type="EC" id="3.4.22.61" evidence="14"/>
<keyword evidence="6" id="KW-0645">Protease</keyword>
<dbReference type="CDD" id="cd00032">
    <property type="entry name" value="CASc"/>
    <property type="match status" value="1"/>
</dbReference>
<gene>
    <name evidence="21" type="primary">casp10</name>
</gene>